<evidence type="ECO:0000259" key="1">
    <source>
        <dbReference type="Pfam" id="PF03184"/>
    </source>
</evidence>
<reference evidence="2 3" key="1">
    <citation type="journal article" date="2014" name="Genome Biol. Evol.">
        <title>The genome of the myxosporean Thelohanellus kitauei shows adaptations to nutrient acquisition within its fish host.</title>
        <authorList>
            <person name="Yang Y."/>
            <person name="Xiong J."/>
            <person name="Zhou Z."/>
            <person name="Huo F."/>
            <person name="Miao W."/>
            <person name="Ran C."/>
            <person name="Liu Y."/>
            <person name="Zhang J."/>
            <person name="Feng J."/>
            <person name="Wang M."/>
            <person name="Wang M."/>
            <person name="Wang L."/>
            <person name="Yao B."/>
        </authorList>
    </citation>
    <scope>NUCLEOTIDE SEQUENCE [LARGE SCALE GENOMIC DNA]</scope>
    <source>
        <strain evidence="2">Wuqing</strain>
    </source>
</reference>
<proteinExistence type="predicted"/>
<sequence length="275" mass="31430">MLPDRTIAVKTDVKKTLGFKQEKNRLTLLLACNGSGAHKLKHLTIGRLKSPGCFDSVNQQNLPLIYRNSARAWMIASLFEEWFFQFFVPDQNLPEKVIGLLDNSAAHPQYDVLQTTDGQIKVLYLPKNTTSKIQLCDARIIHPFKSVYKKEHIEEMLDSPFNVTEYLKQLMIKGAIYISGRAPDAVTTKNIGKYLNKNLGAAFPRSGDIEEEVDIWLNVEQMVATQEQLGSSVLFEEKIILHDWVNDWERADDEISETEMLTDSEIVEQISHEIY</sequence>
<organism evidence="2 3">
    <name type="scientific">Thelohanellus kitauei</name>
    <name type="common">Myxosporean</name>
    <dbReference type="NCBI Taxonomy" id="669202"/>
    <lineage>
        <taxon>Eukaryota</taxon>
        <taxon>Metazoa</taxon>
        <taxon>Cnidaria</taxon>
        <taxon>Myxozoa</taxon>
        <taxon>Myxosporea</taxon>
        <taxon>Bivalvulida</taxon>
        <taxon>Platysporina</taxon>
        <taxon>Myxobolidae</taxon>
        <taxon>Thelohanellus</taxon>
    </lineage>
</organism>
<comment type="caution">
    <text evidence="2">The sequence shown here is derived from an EMBL/GenBank/DDBJ whole genome shotgun (WGS) entry which is preliminary data.</text>
</comment>
<dbReference type="PANTHER" id="PTHR19303">
    <property type="entry name" value="TRANSPOSON"/>
    <property type="match status" value="1"/>
</dbReference>
<name>A0A0C2I7R4_THEKT</name>
<evidence type="ECO:0000313" key="3">
    <source>
        <dbReference type="Proteomes" id="UP000031668"/>
    </source>
</evidence>
<dbReference type="EMBL" id="JWZT01005362">
    <property type="protein sequence ID" value="KII61253.1"/>
    <property type="molecule type" value="Genomic_DNA"/>
</dbReference>
<dbReference type="GO" id="GO:0003677">
    <property type="term" value="F:DNA binding"/>
    <property type="evidence" value="ECO:0007669"/>
    <property type="project" value="TreeGrafter"/>
</dbReference>
<protein>
    <submittedName>
        <fullName evidence="2">Jerky protein-like protein</fullName>
    </submittedName>
</protein>
<accession>A0A0C2I7R4</accession>
<dbReference type="Proteomes" id="UP000031668">
    <property type="component" value="Unassembled WGS sequence"/>
</dbReference>
<gene>
    <name evidence="2" type="ORF">RF11_14702</name>
</gene>
<dbReference type="InterPro" id="IPR050863">
    <property type="entry name" value="CenT-Element_Derived"/>
</dbReference>
<dbReference type="InterPro" id="IPR004875">
    <property type="entry name" value="DDE_SF_endonuclease_dom"/>
</dbReference>
<dbReference type="GO" id="GO:0005634">
    <property type="term" value="C:nucleus"/>
    <property type="evidence" value="ECO:0007669"/>
    <property type="project" value="TreeGrafter"/>
</dbReference>
<evidence type="ECO:0000313" key="2">
    <source>
        <dbReference type="EMBL" id="KII61253.1"/>
    </source>
</evidence>
<dbReference type="PANTHER" id="PTHR19303:SF73">
    <property type="entry name" value="PROTEIN PDC2"/>
    <property type="match status" value="1"/>
</dbReference>
<dbReference type="OMA" id="VNDWERA"/>
<keyword evidence="3" id="KW-1185">Reference proteome</keyword>
<dbReference type="OrthoDB" id="125347at2759"/>
<dbReference type="Pfam" id="PF03184">
    <property type="entry name" value="DDE_1"/>
    <property type="match status" value="1"/>
</dbReference>
<feature type="domain" description="DDE-1" evidence="1">
    <location>
        <begin position="23"/>
        <end position="191"/>
    </location>
</feature>
<dbReference type="AlphaFoldDB" id="A0A0C2I7R4"/>